<sequence>MKRARAWGLSGPDRGGCYHRCLSRMGDNEAMDRLIFAVIHSLEKEAHSNISQVRRAPGPLDVSLIQVQSLGQQLSRLVGRDGSTVFWGQFGTNNREGQFPSAVENLTASSDLATFMTLTEVAMAELVAAAGKELLSTGGYVFFMVYEVNATPFLLVAMIKERGALSLSVDMVPTDIQELDLSKLHQAARINLTRYEQALNVGSADVDADEEERTYLCFVNKGARNEVAKYFIDALGCEKGVSSNRATKSAIDAVRKFVSSKKEIKPQARKVRRAVIDHMAALPQGAVITVGTLVAVVRVALGDELVEHVEGLSEYLNGEEAQVPESFVVSAQYLKSVTRITAQAEGWRLSFEDTEISETEGPLIYNRADKSLRIRRLPDETAKKIEAALDQRG</sequence>
<dbReference type="Pfam" id="PF04245">
    <property type="entry name" value="NA37"/>
    <property type="match status" value="1"/>
</dbReference>
<proteinExistence type="inferred from homology"/>
<comment type="similarity">
    <text evidence="2">Belongs to the YejK family.</text>
</comment>
<dbReference type="PANTHER" id="PTHR38772:SF1">
    <property type="entry name" value="NUCLEOID-ASSOCIATED PROTEIN YEJK"/>
    <property type="match status" value="1"/>
</dbReference>
<dbReference type="GO" id="GO:0003690">
    <property type="term" value="F:double-stranded DNA binding"/>
    <property type="evidence" value="ECO:0007669"/>
    <property type="project" value="TreeGrafter"/>
</dbReference>
<gene>
    <name evidence="4" type="primary">ndpA</name>
    <name evidence="4" type="ORF">XCCB100_1038</name>
</gene>
<evidence type="ECO:0000313" key="5">
    <source>
        <dbReference type="Proteomes" id="UP000001188"/>
    </source>
</evidence>
<dbReference type="InterPro" id="IPR007358">
    <property type="entry name" value="Nucleoid_associated_NdpA"/>
</dbReference>
<dbReference type="GO" id="GO:0043590">
    <property type="term" value="C:bacterial nucleoid"/>
    <property type="evidence" value="ECO:0007669"/>
    <property type="project" value="TreeGrafter"/>
</dbReference>
<dbReference type="PANTHER" id="PTHR38772">
    <property type="match status" value="1"/>
</dbReference>
<evidence type="ECO:0000256" key="3">
    <source>
        <dbReference type="ARBA" id="ARBA00022490"/>
    </source>
</evidence>
<reference evidence="4 5" key="1">
    <citation type="journal article" date="2008" name="J. Biotechnol.">
        <title>The genome of Xanthomonas campestris pv. campestris B100 and its use for the reconstruction of metabolic pathways involved in xanthan biosynthesis.</title>
        <authorList>
            <person name="Vorholter F.J."/>
            <person name="Schneiker S."/>
            <person name="Goesmann A."/>
            <person name="Krause L."/>
            <person name="Bekel T."/>
            <person name="Kaiser O."/>
            <person name="Linke B."/>
            <person name="Patschkowski T."/>
            <person name="Ruckert C."/>
            <person name="Schmid J."/>
            <person name="Sidhu V.K."/>
            <person name="Sieber V."/>
            <person name="Tauch A."/>
            <person name="Watt S.A."/>
            <person name="Weisshaar B."/>
            <person name="Becker A."/>
            <person name="Niehaus K."/>
            <person name="Puhler A."/>
        </authorList>
    </citation>
    <scope>NUCLEOTIDE SEQUENCE [LARGE SCALE GENOMIC DNA]</scope>
    <source>
        <strain evidence="4 5">B100</strain>
    </source>
</reference>
<dbReference type="HOGENOM" id="CLU_062222_0_0_6"/>
<organism evidence="4 5">
    <name type="scientific">Xanthomonas campestris pv. campestris (strain B100)</name>
    <dbReference type="NCBI Taxonomy" id="509169"/>
    <lineage>
        <taxon>Bacteria</taxon>
        <taxon>Pseudomonadati</taxon>
        <taxon>Pseudomonadota</taxon>
        <taxon>Gammaproteobacteria</taxon>
        <taxon>Lysobacterales</taxon>
        <taxon>Lysobacteraceae</taxon>
        <taxon>Xanthomonas</taxon>
    </lineage>
</organism>
<name>B0RPK1_XANCB</name>
<comment type="subcellular location">
    <subcellularLocation>
        <location evidence="1">Cytoplasm</location>
        <location evidence="1">Nucleoid</location>
    </subcellularLocation>
</comment>
<protein>
    <submittedName>
        <fullName evidence="4">Nucleoid-associated protein</fullName>
    </submittedName>
</protein>
<evidence type="ECO:0000256" key="1">
    <source>
        <dbReference type="ARBA" id="ARBA00004453"/>
    </source>
</evidence>
<evidence type="ECO:0000313" key="4">
    <source>
        <dbReference type="EMBL" id="CAP50386.1"/>
    </source>
</evidence>
<keyword evidence="3" id="KW-0963">Cytoplasm</keyword>
<dbReference type="KEGG" id="xca:xcc-b100_1038"/>
<evidence type="ECO:0000256" key="2">
    <source>
        <dbReference type="ARBA" id="ARBA00009035"/>
    </source>
</evidence>
<accession>B0RPK1</accession>
<dbReference type="GO" id="GO:0003727">
    <property type="term" value="F:single-stranded RNA binding"/>
    <property type="evidence" value="ECO:0007669"/>
    <property type="project" value="TreeGrafter"/>
</dbReference>
<dbReference type="EMBL" id="AM920689">
    <property type="protein sequence ID" value="CAP50386.1"/>
    <property type="molecule type" value="Genomic_DNA"/>
</dbReference>
<dbReference type="AlphaFoldDB" id="B0RPK1"/>
<dbReference type="Proteomes" id="UP000001188">
    <property type="component" value="Chromosome"/>
</dbReference>